<keyword evidence="5 8" id="KW-0472">Membrane</keyword>
<comment type="subcellular location">
    <subcellularLocation>
        <location evidence="1">Membrane</location>
        <topology evidence="1">Multi-pass membrane protein</topology>
    </subcellularLocation>
</comment>
<proteinExistence type="inferred from homology"/>
<feature type="transmembrane region" description="Helical" evidence="8">
    <location>
        <begin position="484"/>
        <end position="509"/>
    </location>
</feature>
<dbReference type="GO" id="GO:0033211">
    <property type="term" value="P:adiponectin-activated signaling pathway"/>
    <property type="evidence" value="ECO:0007669"/>
    <property type="project" value="TreeGrafter"/>
</dbReference>
<accession>A0A9D4NU26</accession>
<feature type="binding site" evidence="6">
    <location>
        <position position="648"/>
    </location>
    <ligand>
        <name>Zn(2+)</name>
        <dbReference type="ChEBI" id="CHEBI:29105"/>
    </ligand>
</feature>
<feature type="transmembrane region" description="Helical" evidence="8">
    <location>
        <begin position="453"/>
        <end position="472"/>
    </location>
</feature>
<feature type="transmembrane region" description="Helical" evidence="8">
    <location>
        <begin position="650"/>
        <end position="670"/>
    </location>
</feature>
<comment type="similarity">
    <text evidence="2">Belongs to the ADIPOR family.</text>
</comment>
<keyword evidence="6" id="KW-0862">Zinc</keyword>
<gene>
    <name evidence="9" type="ORF">HUG17_9417</name>
</gene>
<organism evidence="9">
    <name type="scientific">Dermatophagoides farinae</name>
    <name type="common">American house dust mite</name>
    <dbReference type="NCBI Taxonomy" id="6954"/>
    <lineage>
        <taxon>Eukaryota</taxon>
        <taxon>Metazoa</taxon>
        <taxon>Ecdysozoa</taxon>
        <taxon>Arthropoda</taxon>
        <taxon>Chelicerata</taxon>
        <taxon>Arachnida</taxon>
        <taxon>Acari</taxon>
        <taxon>Acariformes</taxon>
        <taxon>Sarcoptiformes</taxon>
        <taxon>Astigmata</taxon>
        <taxon>Psoroptidia</taxon>
        <taxon>Analgoidea</taxon>
        <taxon>Pyroglyphidae</taxon>
        <taxon>Dermatophagoidinae</taxon>
        <taxon>Dermatophagoides</taxon>
    </lineage>
</organism>
<dbReference type="GO" id="GO:0046872">
    <property type="term" value="F:metal ion binding"/>
    <property type="evidence" value="ECO:0007669"/>
    <property type="project" value="UniProtKB-KW"/>
</dbReference>
<evidence type="ECO:0000256" key="7">
    <source>
        <dbReference type="SAM" id="MobiDB-lite"/>
    </source>
</evidence>
<feature type="region of interest" description="Disordered" evidence="7">
    <location>
        <begin position="339"/>
        <end position="363"/>
    </location>
</feature>
<feature type="transmembrane region" description="Helical" evidence="8">
    <location>
        <begin position="609"/>
        <end position="629"/>
    </location>
</feature>
<feature type="binding site" evidence="6">
    <location>
        <position position="652"/>
    </location>
    <ligand>
        <name>Zn(2+)</name>
        <dbReference type="ChEBI" id="CHEBI:29105"/>
    </ligand>
</feature>
<feature type="binding site" evidence="6">
    <location>
        <position position="504"/>
    </location>
    <ligand>
        <name>Zn(2+)</name>
        <dbReference type="ChEBI" id="CHEBI:29105"/>
    </ligand>
</feature>
<keyword evidence="3 8" id="KW-0812">Transmembrane</keyword>
<dbReference type="GO" id="GO:0038023">
    <property type="term" value="F:signaling receptor activity"/>
    <property type="evidence" value="ECO:0007669"/>
    <property type="project" value="TreeGrafter"/>
</dbReference>
<dbReference type="InterPro" id="IPR004254">
    <property type="entry name" value="AdipoR/HlyIII-related"/>
</dbReference>
<feature type="region of interest" description="Disordered" evidence="7">
    <location>
        <begin position="279"/>
        <end position="312"/>
    </location>
</feature>
<dbReference type="EMBL" id="SDOV01000008">
    <property type="protein sequence ID" value="KAH7638311.1"/>
    <property type="molecule type" value="Genomic_DNA"/>
</dbReference>
<dbReference type="PANTHER" id="PTHR20855:SF52">
    <property type="entry name" value="ADIPONECTIN RECEPTOR PROTEIN"/>
    <property type="match status" value="1"/>
</dbReference>
<feature type="transmembrane region" description="Helical" evidence="8">
    <location>
        <begin position="549"/>
        <end position="570"/>
    </location>
</feature>
<evidence type="ECO:0000256" key="3">
    <source>
        <dbReference type="ARBA" id="ARBA00022692"/>
    </source>
</evidence>
<reference evidence="9" key="2">
    <citation type="journal article" date="2021" name="World Allergy Organ. J.">
        <title>Chromosome-level assembly of Dermatophagoides farinae genome and transcriptome reveals two novel allergens Der f 37 and Der f 39.</title>
        <authorList>
            <person name="Chen J."/>
            <person name="Cai Z."/>
            <person name="Fan D."/>
            <person name="Hu J."/>
            <person name="Hou Y."/>
            <person name="He Y."/>
            <person name="Zhang Z."/>
            <person name="Zhao Z."/>
            <person name="Gao P."/>
            <person name="Hu W."/>
            <person name="Sun J."/>
            <person name="Li J."/>
            <person name="Ji K."/>
        </authorList>
    </citation>
    <scope>NUCLEOTIDE SEQUENCE</scope>
    <source>
        <strain evidence="9">JKM2019</strain>
    </source>
</reference>
<name>A0A9D4NU26_DERFA</name>
<dbReference type="AlphaFoldDB" id="A0A9D4NU26"/>
<dbReference type="PANTHER" id="PTHR20855">
    <property type="entry name" value="ADIPOR/PROGESTIN RECEPTOR-RELATED"/>
    <property type="match status" value="1"/>
</dbReference>
<dbReference type="Proteomes" id="UP000828236">
    <property type="component" value="Unassembled WGS sequence"/>
</dbReference>
<evidence type="ECO:0000256" key="2">
    <source>
        <dbReference type="ARBA" id="ARBA00007018"/>
    </source>
</evidence>
<sequence>MSPNDGVDLTNHPDCNRWLEPSLFECQHRYENHIYRKISERYELFHRRNQLSDIHHYYHTTTTSSSSAKKKDKKEFKFQISRNDEYIKQASCCGMWHARDCVIRRIIEQSSSSLQLPDDCPKNLIELYQRLPNEPSVRESVLDYCSEYSDGSSICRQISSSSESFHHCPQLKTKRKMQTYATPSQSKLSCSNHHHHAHHHRSVSLCNYDELLCRTRKRSEINSDLIQRKMIPITGGQPLECPHYNNDNQDDDEHCCEECPLNNDVPCDNNNEVFNTNITTNQTADDNDGDGQQSTNHNNSGSSSGGGGESTIINMLNSDQSLRVLFYPLKFSCSSSFLTTSNNPNRQPSSSSSSQQVKGHRRSLSLRQQFEYGYDYIRSEWEQARELAGKTVEQATKTVSQATGAVWKVCHFNMLPNWMQDNEYLHTGHRPPLPTFWACIKSIFRLHTETGNIWTHGIGALLFVGLFIYEFVTISAHKTAVDRLMLTIYFCGIIMCLLFSCMFHTFSCYASPKVIKIFSKLDYCGISIQIIGSMTPALYYGFYEDLNMFKLYISFGVVLCILSIAVSLWDKFGEPQYRGFRAMVFLCFGLSNVIPGVHWYLILDSRLLTAYYLFILQGALYVIGSLLYANRIPERLFPGKCDYMFQSHQIFHVLVVLAAFVHLNGINLMAESRLHNHHNLMQNHSDVLVSTTSSLF</sequence>
<dbReference type="GO" id="GO:0005886">
    <property type="term" value="C:plasma membrane"/>
    <property type="evidence" value="ECO:0007669"/>
    <property type="project" value="TreeGrafter"/>
</dbReference>
<feature type="compositionally biased region" description="Polar residues" evidence="7">
    <location>
        <begin position="279"/>
        <end position="299"/>
    </location>
</feature>
<feature type="transmembrane region" description="Helical" evidence="8">
    <location>
        <begin position="521"/>
        <end position="543"/>
    </location>
</feature>
<feature type="transmembrane region" description="Helical" evidence="8">
    <location>
        <begin position="582"/>
        <end position="603"/>
    </location>
</feature>
<keyword evidence="4 8" id="KW-1133">Transmembrane helix</keyword>
<feature type="compositionally biased region" description="Low complexity" evidence="7">
    <location>
        <begin position="341"/>
        <end position="356"/>
    </location>
</feature>
<evidence type="ECO:0000256" key="8">
    <source>
        <dbReference type="SAM" id="Phobius"/>
    </source>
</evidence>
<evidence type="ECO:0000313" key="9">
    <source>
        <dbReference type="EMBL" id="KAH7638311.1"/>
    </source>
</evidence>
<comment type="caution">
    <text evidence="9">The sequence shown here is derived from an EMBL/GenBank/DDBJ whole genome shotgun (WGS) entry which is preliminary data.</text>
</comment>
<protein>
    <submittedName>
        <fullName evidence="9">Adiponectin receptor-like protein</fullName>
    </submittedName>
</protein>
<reference evidence="9" key="1">
    <citation type="submission" date="2020-06" db="EMBL/GenBank/DDBJ databases">
        <authorList>
            <person name="Ji K."/>
            <person name="Li J."/>
        </authorList>
    </citation>
    <scope>NUCLEOTIDE SEQUENCE</scope>
    <source>
        <strain evidence="9">JKM2019</strain>
        <tissue evidence="9">Whole body</tissue>
    </source>
</reference>
<keyword evidence="9" id="KW-0675">Receptor</keyword>
<dbReference type="Pfam" id="PF03006">
    <property type="entry name" value="HlyIII"/>
    <property type="match status" value="1"/>
</dbReference>
<evidence type="ECO:0000256" key="4">
    <source>
        <dbReference type="ARBA" id="ARBA00022989"/>
    </source>
</evidence>
<evidence type="ECO:0000256" key="1">
    <source>
        <dbReference type="ARBA" id="ARBA00004141"/>
    </source>
</evidence>
<keyword evidence="6" id="KW-0479">Metal-binding</keyword>
<evidence type="ECO:0000256" key="5">
    <source>
        <dbReference type="ARBA" id="ARBA00023136"/>
    </source>
</evidence>
<evidence type="ECO:0000256" key="6">
    <source>
        <dbReference type="PIRSR" id="PIRSR604254-1"/>
    </source>
</evidence>